<gene>
    <name evidence="1" type="ORF">SAMN06269185_2876</name>
</gene>
<sequence length="172" mass="19563">MGAFELLSRLVRRPLDRSESASIPEATVRTAERARGETVTPAVLANATGRSDRAITEYLADDEQPEYVFQGNRLLISDGEDTETKYPTRDTQVVVTDRRVLIVFGGQLSDELWETPLEDVQYAYLDDESWKRHLIVEANRDDSPMTFYVDVTLESNVDEVRAGAEYVRERSE</sequence>
<proteinExistence type="predicted"/>
<dbReference type="RefSeq" id="WP_097009769.1">
    <property type="nucleotide sequence ID" value="NZ_OBEJ01000004.1"/>
</dbReference>
<name>A0A285P6J2_NATPI</name>
<accession>A0A285P6J2</accession>
<evidence type="ECO:0008006" key="3">
    <source>
        <dbReference type="Google" id="ProtNLM"/>
    </source>
</evidence>
<dbReference type="OrthoDB" id="385333at2157"/>
<dbReference type="EMBL" id="OBEJ01000004">
    <property type="protein sequence ID" value="SNZ17068.1"/>
    <property type="molecule type" value="Genomic_DNA"/>
</dbReference>
<evidence type="ECO:0000313" key="2">
    <source>
        <dbReference type="Proteomes" id="UP000219453"/>
    </source>
</evidence>
<organism evidence="1 2">
    <name type="scientific">Natronoarchaeum philippinense</name>
    <dbReference type="NCBI Taxonomy" id="558529"/>
    <lineage>
        <taxon>Archaea</taxon>
        <taxon>Methanobacteriati</taxon>
        <taxon>Methanobacteriota</taxon>
        <taxon>Stenosarchaea group</taxon>
        <taxon>Halobacteria</taxon>
        <taxon>Halobacteriales</taxon>
        <taxon>Natronoarchaeaceae</taxon>
    </lineage>
</organism>
<reference evidence="1 2" key="1">
    <citation type="submission" date="2017-09" db="EMBL/GenBank/DDBJ databases">
        <authorList>
            <person name="Ehlers B."/>
            <person name="Leendertz F.H."/>
        </authorList>
    </citation>
    <scope>NUCLEOTIDE SEQUENCE [LARGE SCALE GENOMIC DNA]</scope>
    <source>
        <strain evidence="1 2">DSM 27208</strain>
    </source>
</reference>
<protein>
    <recommendedName>
        <fullName evidence="3">PH domain-containing protein</fullName>
    </recommendedName>
</protein>
<keyword evidence="2" id="KW-1185">Reference proteome</keyword>
<dbReference type="Proteomes" id="UP000219453">
    <property type="component" value="Unassembled WGS sequence"/>
</dbReference>
<dbReference type="AlphaFoldDB" id="A0A285P6J2"/>
<evidence type="ECO:0000313" key="1">
    <source>
        <dbReference type="EMBL" id="SNZ17068.1"/>
    </source>
</evidence>